<dbReference type="GO" id="GO:0031177">
    <property type="term" value="F:phosphopantetheine binding"/>
    <property type="evidence" value="ECO:0007669"/>
    <property type="project" value="InterPro"/>
</dbReference>
<dbReference type="InterPro" id="IPR036736">
    <property type="entry name" value="ACP-like_sf"/>
</dbReference>
<evidence type="ECO:0000259" key="9">
    <source>
        <dbReference type="PROSITE" id="PS50075"/>
    </source>
</evidence>
<dbReference type="InterPro" id="IPR006162">
    <property type="entry name" value="Ppantetheine_attach_site"/>
</dbReference>
<evidence type="ECO:0000256" key="4">
    <source>
        <dbReference type="ARBA" id="ARBA00022857"/>
    </source>
</evidence>
<feature type="active site" description="Proton acceptor; for dehydratase activity" evidence="8">
    <location>
        <position position="932"/>
    </location>
</feature>
<dbReference type="PROSITE" id="PS52019">
    <property type="entry name" value="PKS_MFAS_DH"/>
    <property type="match status" value="1"/>
</dbReference>
<evidence type="ECO:0000256" key="8">
    <source>
        <dbReference type="PROSITE-ProRule" id="PRU01363"/>
    </source>
</evidence>
<dbReference type="Gene3D" id="1.10.1200.10">
    <property type="entry name" value="ACP-like"/>
    <property type="match status" value="1"/>
</dbReference>
<dbReference type="InterPro" id="IPR009081">
    <property type="entry name" value="PP-bd_ACP"/>
</dbReference>
<evidence type="ECO:0000256" key="2">
    <source>
        <dbReference type="ARBA" id="ARBA00022553"/>
    </source>
</evidence>
<dbReference type="InterPro" id="IPR014030">
    <property type="entry name" value="Ketoacyl_synth_N"/>
</dbReference>
<dbReference type="InterPro" id="IPR020841">
    <property type="entry name" value="PKS_Beta-ketoAc_synthase_dom"/>
</dbReference>
<dbReference type="Pfam" id="PF08240">
    <property type="entry name" value="ADH_N"/>
    <property type="match status" value="1"/>
</dbReference>
<keyword evidence="5" id="KW-0560">Oxidoreductase</keyword>
<dbReference type="SUPFAM" id="SSF53335">
    <property type="entry name" value="S-adenosyl-L-methionine-dependent methyltransferases"/>
    <property type="match status" value="1"/>
</dbReference>
<dbReference type="InterPro" id="IPR029063">
    <property type="entry name" value="SAM-dependent_MTases_sf"/>
</dbReference>
<feature type="domain" description="PKS/mFAS DH" evidence="11">
    <location>
        <begin position="900"/>
        <end position="1233"/>
    </location>
</feature>
<dbReference type="InterPro" id="IPR036291">
    <property type="entry name" value="NAD(P)-bd_dom_sf"/>
</dbReference>
<evidence type="ECO:0000259" key="10">
    <source>
        <dbReference type="PROSITE" id="PS52004"/>
    </source>
</evidence>
<dbReference type="PANTHER" id="PTHR43775">
    <property type="entry name" value="FATTY ACID SYNTHASE"/>
    <property type="match status" value="1"/>
</dbReference>
<dbReference type="InterPro" id="IPR020843">
    <property type="entry name" value="ER"/>
</dbReference>
<dbReference type="InterPro" id="IPR014043">
    <property type="entry name" value="Acyl_transferase_dom"/>
</dbReference>
<evidence type="ECO:0000313" key="13">
    <source>
        <dbReference type="Proteomes" id="UP001161017"/>
    </source>
</evidence>
<dbReference type="Gene3D" id="3.10.129.110">
    <property type="entry name" value="Polyketide synthase dehydratase"/>
    <property type="match status" value="1"/>
</dbReference>
<evidence type="ECO:0000259" key="11">
    <source>
        <dbReference type="PROSITE" id="PS52019"/>
    </source>
</evidence>
<comment type="caution">
    <text evidence="12">The sequence shown here is derived from an EMBL/GenBank/DDBJ whole genome shotgun (WGS) entry which is preliminary data.</text>
</comment>
<keyword evidence="2" id="KW-0597">Phosphoprotein</keyword>
<dbReference type="SUPFAM" id="SSF55048">
    <property type="entry name" value="Probable ACP-binding domain of malonyl-CoA ACP transacylase"/>
    <property type="match status" value="1"/>
</dbReference>
<dbReference type="Pfam" id="PF00550">
    <property type="entry name" value="PP-binding"/>
    <property type="match status" value="1"/>
</dbReference>
<evidence type="ECO:0000313" key="12">
    <source>
        <dbReference type="EMBL" id="MDI1491536.1"/>
    </source>
</evidence>
<dbReference type="SUPFAM" id="SSF53901">
    <property type="entry name" value="Thiolase-like"/>
    <property type="match status" value="2"/>
</dbReference>
<evidence type="ECO:0000256" key="5">
    <source>
        <dbReference type="ARBA" id="ARBA00023002"/>
    </source>
</evidence>
<dbReference type="SUPFAM" id="SSF47336">
    <property type="entry name" value="ACP-like"/>
    <property type="match status" value="1"/>
</dbReference>
<keyword evidence="13" id="KW-1185">Reference proteome</keyword>
<dbReference type="InterPro" id="IPR042104">
    <property type="entry name" value="PKS_dehydratase_sf"/>
</dbReference>
<dbReference type="GO" id="GO:0016491">
    <property type="term" value="F:oxidoreductase activity"/>
    <property type="evidence" value="ECO:0007669"/>
    <property type="project" value="UniProtKB-KW"/>
</dbReference>
<dbReference type="InterPro" id="IPR057326">
    <property type="entry name" value="KR_dom"/>
</dbReference>
<accession>A0AA43TU20</accession>
<dbReference type="SUPFAM" id="SSF51735">
    <property type="entry name" value="NAD(P)-binding Rossmann-fold domains"/>
    <property type="match status" value="2"/>
</dbReference>
<dbReference type="PROSITE" id="PS00012">
    <property type="entry name" value="PHOSPHOPANTETHEINE"/>
    <property type="match status" value="1"/>
</dbReference>
<keyword evidence="6" id="KW-0511">Multifunctional enzyme</keyword>
<dbReference type="InterPro" id="IPR049552">
    <property type="entry name" value="PKS_DH_N"/>
</dbReference>
<dbReference type="Gene3D" id="3.40.50.720">
    <property type="entry name" value="NAD(P)-binding Rossmann-like Domain"/>
    <property type="match status" value="2"/>
</dbReference>
<gene>
    <name evidence="12" type="ORF">OHK93_002745</name>
</gene>
<dbReference type="GO" id="GO:0030639">
    <property type="term" value="P:polyketide biosynthetic process"/>
    <property type="evidence" value="ECO:0007669"/>
    <property type="project" value="UniProtKB-ARBA"/>
</dbReference>
<feature type="domain" description="Carrier" evidence="9">
    <location>
        <begin position="2444"/>
        <end position="2521"/>
    </location>
</feature>
<dbReference type="FunFam" id="3.40.50.720:FF:000209">
    <property type="entry name" value="Polyketide synthase Pks12"/>
    <property type="match status" value="1"/>
</dbReference>
<dbReference type="SUPFAM" id="SSF50129">
    <property type="entry name" value="GroES-like"/>
    <property type="match status" value="1"/>
</dbReference>
<dbReference type="InterPro" id="IPR001227">
    <property type="entry name" value="Ac_transferase_dom_sf"/>
</dbReference>
<dbReference type="Pfam" id="PF02801">
    <property type="entry name" value="Ketoacyl-synt_C"/>
    <property type="match status" value="1"/>
</dbReference>
<dbReference type="InterPro" id="IPR032821">
    <property type="entry name" value="PKS_assoc"/>
</dbReference>
<dbReference type="PROSITE" id="PS50075">
    <property type="entry name" value="CARRIER"/>
    <property type="match status" value="1"/>
</dbReference>
<dbReference type="InterPro" id="IPR016039">
    <property type="entry name" value="Thiolase-like"/>
</dbReference>
<dbReference type="InterPro" id="IPR056501">
    <property type="entry name" value="NAD-bd_HRPKS_sdrA"/>
</dbReference>
<dbReference type="SMART" id="SM00823">
    <property type="entry name" value="PKS_PP"/>
    <property type="match status" value="1"/>
</dbReference>
<evidence type="ECO:0000256" key="3">
    <source>
        <dbReference type="ARBA" id="ARBA00022679"/>
    </source>
</evidence>
<keyword evidence="1" id="KW-0596">Phosphopantetheine</keyword>
<dbReference type="InterPro" id="IPR016036">
    <property type="entry name" value="Malonyl_transacylase_ACP-bd"/>
</dbReference>
<dbReference type="EMBL" id="JAPUFD010000015">
    <property type="protein sequence ID" value="MDI1491536.1"/>
    <property type="molecule type" value="Genomic_DNA"/>
</dbReference>
<dbReference type="Pfam" id="PF00698">
    <property type="entry name" value="Acyl_transf_1"/>
    <property type="match status" value="1"/>
</dbReference>
<feature type="active site" description="Proton donor; for dehydratase activity" evidence="8">
    <location>
        <position position="1134"/>
    </location>
</feature>
<dbReference type="InterPro" id="IPR050091">
    <property type="entry name" value="PKS_NRPS_Biosynth_Enz"/>
</dbReference>
<dbReference type="SMART" id="SM00829">
    <property type="entry name" value="PKS_ER"/>
    <property type="match status" value="1"/>
</dbReference>
<dbReference type="Pfam" id="PF08659">
    <property type="entry name" value="KR"/>
    <property type="match status" value="1"/>
</dbReference>
<dbReference type="Pfam" id="PF13602">
    <property type="entry name" value="ADH_zinc_N_2"/>
    <property type="match status" value="1"/>
</dbReference>
<dbReference type="Gene3D" id="3.40.50.150">
    <property type="entry name" value="Vaccinia Virus protein VP39"/>
    <property type="match status" value="1"/>
</dbReference>
<dbReference type="Gene3D" id="3.30.70.3290">
    <property type="match status" value="1"/>
</dbReference>
<keyword evidence="3" id="KW-0808">Transferase</keyword>
<dbReference type="InterPro" id="IPR011032">
    <property type="entry name" value="GroES-like_sf"/>
</dbReference>
<dbReference type="Pfam" id="PF00109">
    <property type="entry name" value="ketoacyl-synt"/>
    <property type="match status" value="1"/>
</dbReference>
<dbReference type="GO" id="GO:1901336">
    <property type="term" value="P:lactone biosynthetic process"/>
    <property type="evidence" value="ECO:0007669"/>
    <property type="project" value="UniProtKB-ARBA"/>
</dbReference>
<name>A0AA43TU20_9LECA</name>
<dbReference type="InterPro" id="IPR016035">
    <property type="entry name" value="Acyl_Trfase/lysoPLipase"/>
</dbReference>
<dbReference type="InterPro" id="IPR014031">
    <property type="entry name" value="Ketoacyl_synth_C"/>
</dbReference>
<dbReference type="SMART" id="SM00826">
    <property type="entry name" value="PKS_DH"/>
    <property type="match status" value="1"/>
</dbReference>
<proteinExistence type="predicted"/>
<dbReference type="InterPro" id="IPR020807">
    <property type="entry name" value="PKS_DH"/>
</dbReference>
<sequence>MDEHPSRFDARFFSVIPAEARAMDPQQRLLLELSYEALENAGMTFKQMVASDTAVFVGSSCQDYSDLLQRDADRTETYQSTGTGQTMLANRISYFYDLKGQSVTVDTGQSQAAIVGGSNLILTHEPTISLSMLRLLSPDGRCYTFDERANGFGRGEGAGCLILKPLANALQDGGPIRAVIRNTGSNQDGRTNGITLPNVDAQYNLIRQTYQAVGLDPLETTYVEAHGTGTAAGDPIEAAAISQAFCQDRRDNQPLFVGSVKSNVGHLEGGSGIASIIKTVLMLEKKVILPNFDFTRPNPRIPMNEWKIKVPAETQRWPVEATGRASVNNFGFGGSNAHVIIDSSYDYLASRNILPKDMSRTQTDRTDGIGHGNGSNHVNGEHSNFKIHVDQVSPEDEGAAEHGLQRHPADIEGFGSSKAIFSNGLSRLDQRNTTDETSTSSYVLVISSFDEESGRRHAGALRDYLHLHSKNLTAPLFKDLAYTLGSRRSIFSWKAAFIAASPTSLEGQLSRDRLVFNKSTKEPRLSFLFTGQGAQWYAMGREIIHQYPVFERSLEAASECLRRLGASWRLLVELMKKPDESNVNDASIALVDLLASWNIRAKAVTGHSSGEIAAAYCAGALTHASALAVAYHRGRLASKVKQARDGAMLAVGLSAEDTQRLIDSLHDGGVSVACINSPSSVTVSGDRTGIIELHEILKSRDTFARQLSVSVAYHSHHMQDIANEYLTALECLSVENKHDLADVEYYSSLTGKRHDLSGLGPAYWVANMTNPVQFSASLQSLLHGTKGPNAQVLVEIGPHSALQGPVKQILQRFNHDSPNHVQYFSALVRYQNALETSQHLVAQLFARGVPIDMNAVNFPEGTQGLSVLTNLPSYSWDHSTSYWAESARANQYQNETFTRSDLLGIRVHTSISSEPEWRNILRPSDITWVHDHVVQGNLVYPAAGFLAMAIEAEHQHVKDKTHIKAYKLREVSVGHALVLAEGIDSVETRVSLRPYRESLRADSDVWNEFCISSSTDGSLWTEHSRGLIAVENRIEAAEVDSGQSPEVNHLIDADASQFQQITSQFSAQSKIVNVPDMYHELERIGLKFGPTFANMRYACTSPGCCLAQMTIPDTAERMPAHFEYPYVIHPATLDSCIHSIFPIDSQHKPKHRSETPVPTFIEAMTVSQNMSKEHGYCFDVFARSNKSPPGQKPSSSGSADYSITAFDQTGRDPGIKVTMDGLRVTYIANVSEGLDRGTKPDDCYQTIWQPDPETLTAQQASELTRAFRRPYPHRDLPGCVQQAAFYYAEQLLQRIDDKVGLLPRLLPHHEKYVSCLRRYCQDVHQGYLGDFNTSDWLEAKDKQRQAIYDKIADSSWGLLLSPIGKNLTQIFSRELDPLSLMLDDNRLERYYRTLENARQTHEQAAFYIKLLGNKNPHLKILEIGAGTGSATQPILESLGDGQDGRPPSFARYDFTDISPAFFDQAKEKLRSWDDLVNFKTLDAEQDPLGQGFEPASYDLIIAANVIHATSHIGDTMRRVKTLLKPGGYLVLMEITVPNLCTSLIFGTLPGWWNAKEESRANGPLLTEAEWDGALQSTGFTGADHIFWDMPDSREHAYSAIISRRVTDSKLEWPPLTIITNSIQPEPEISPLERALVQQGVDYSTTSLTESVTQGKICIVLIGLQDSVLREPQAEGFAALKRAFLESEGVLWITQGVYEGRGNPDHNLVLGLVRTIRAEQGDTKIHTLDLDTDNVISSEKKSALFISMLKRIFETSEDGDTQLENELVERGGVLMIPRLVKDKTLNSHGSLPVPQEVEPQLFHQPGRPLKAEIKTPGLLDSICFIDDESVSSTLADGEVEVAVKASGLNFRDVMTALGQIAQYPLGIECAGVITSIGRGVRSVGVGDHVIATLKDGAFRNLIRSSADDIELIPKDIPFDIAAALPIAYFTAYWAIHKVARLSKGESILIHAASGGVGQALINLCKLVEGVVIYATVGTLEKRNLLIDRYGIPGTHIFSSRDTAFAGRIMTMTQDRGVDVIMNSLSGEALRLTWSCIASFGRFVELGKRDFTVNTRLEMRHFEKNVSFTGLDVPLDSHHGEKRRIWGEIMKLYNSQSIQAPWPVKVLGMSELESALRIMQSGKHMGKLVLMPQPGEMVKAVRPRKPKLLHHDASYLLVGGLGGIGRSIAHWMVDNGARNLIFASPSGAEKPKAREAVQALEDQGARVLIFKCDIANPSDVSHLVASASKTMPPLRGLLHCAQSWRPSLFAKMSLEDYNAAMLPKVSGVWNLHNALLERQIGVDFFIMLSSLLGLSGDASQASYCAAATFLDAFAAYRNNLNLPAVSLDLGKVVDVGVVAERIAAREAVRDLWSRDLYQEEITRMVEAAIRYPLRKHQDGAAAANVIGLKPWSEQADPVFNAPFFSHFRRAALTTAQTPDGNMANGGRGRRGTGLRDALRRATTLAEGTIAVCNELIVKTSNLLMKPVEDISAESSLLELGLDSLVAVELRNWLLKEADAAVPVLELMANITLGQLAGKVVKQSRFTTLGSEG</sequence>
<dbReference type="Pfam" id="PF21089">
    <property type="entry name" value="PKS_DH_N"/>
    <property type="match status" value="1"/>
</dbReference>
<dbReference type="SMART" id="SM00822">
    <property type="entry name" value="PKS_KR"/>
    <property type="match status" value="1"/>
</dbReference>
<protein>
    <submittedName>
        <fullName evidence="12">Type I Iterative PKS</fullName>
    </submittedName>
</protein>
<evidence type="ECO:0000256" key="7">
    <source>
        <dbReference type="ARBA" id="ARBA00023315"/>
    </source>
</evidence>
<dbReference type="Pfam" id="PF23114">
    <property type="entry name" value="NAD-bd_HRPKS_sdrA"/>
    <property type="match status" value="1"/>
</dbReference>
<keyword evidence="4" id="KW-0521">NADP</keyword>
<dbReference type="InterPro" id="IPR013154">
    <property type="entry name" value="ADH-like_N"/>
</dbReference>
<dbReference type="InterPro" id="IPR049551">
    <property type="entry name" value="PKS_DH_C"/>
</dbReference>
<dbReference type="GO" id="GO:0006633">
    <property type="term" value="P:fatty acid biosynthetic process"/>
    <property type="evidence" value="ECO:0007669"/>
    <property type="project" value="TreeGrafter"/>
</dbReference>
<dbReference type="PANTHER" id="PTHR43775:SF29">
    <property type="entry name" value="ASPERFURANONE POLYKETIDE SYNTHASE AFOG-RELATED"/>
    <property type="match status" value="1"/>
</dbReference>
<dbReference type="Proteomes" id="UP001161017">
    <property type="component" value="Unassembled WGS sequence"/>
</dbReference>
<feature type="region of interest" description="C-terminal hotdog fold" evidence="8">
    <location>
        <begin position="1066"/>
        <end position="1233"/>
    </location>
</feature>
<dbReference type="InterPro" id="IPR013968">
    <property type="entry name" value="PKS_KR"/>
</dbReference>
<dbReference type="Gene3D" id="3.90.180.10">
    <property type="entry name" value="Medium-chain alcohol dehydrogenases, catalytic domain"/>
    <property type="match status" value="1"/>
</dbReference>
<dbReference type="InterPro" id="IPR049900">
    <property type="entry name" value="PKS_mFAS_DH"/>
</dbReference>
<dbReference type="GO" id="GO:0004312">
    <property type="term" value="F:fatty acid synthase activity"/>
    <property type="evidence" value="ECO:0007669"/>
    <property type="project" value="TreeGrafter"/>
</dbReference>
<evidence type="ECO:0000256" key="6">
    <source>
        <dbReference type="ARBA" id="ARBA00023268"/>
    </source>
</evidence>
<organism evidence="12 13">
    <name type="scientific">Ramalina farinacea</name>
    <dbReference type="NCBI Taxonomy" id="258253"/>
    <lineage>
        <taxon>Eukaryota</taxon>
        <taxon>Fungi</taxon>
        <taxon>Dikarya</taxon>
        <taxon>Ascomycota</taxon>
        <taxon>Pezizomycotina</taxon>
        <taxon>Lecanoromycetes</taxon>
        <taxon>OSLEUM clade</taxon>
        <taxon>Lecanoromycetidae</taxon>
        <taxon>Lecanorales</taxon>
        <taxon>Lecanorineae</taxon>
        <taxon>Ramalinaceae</taxon>
        <taxon>Ramalina</taxon>
    </lineage>
</organism>
<dbReference type="Gene3D" id="3.40.47.10">
    <property type="match status" value="1"/>
</dbReference>
<feature type="region of interest" description="N-terminal hotdog fold" evidence="8">
    <location>
        <begin position="900"/>
        <end position="1035"/>
    </location>
</feature>
<evidence type="ECO:0000256" key="1">
    <source>
        <dbReference type="ARBA" id="ARBA00022450"/>
    </source>
</evidence>
<dbReference type="PROSITE" id="PS52004">
    <property type="entry name" value="KS3_2"/>
    <property type="match status" value="1"/>
</dbReference>
<dbReference type="SMART" id="SM00827">
    <property type="entry name" value="PKS_AT"/>
    <property type="match status" value="1"/>
</dbReference>
<dbReference type="CDD" id="cd05195">
    <property type="entry name" value="enoyl_red"/>
    <property type="match status" value="1"/>
</dbReference>
<dbReference type="CDD" id="cd02440">
    <property type="entry name" value="AdoMet_MTases"/>
    <property type="match status" value="1"/>
</dbReference>
<dbReference type="InterPro" id="IPR013217">
    <property type="entry name" value="Methyltransf_12"/>
</dbReference>
<dbReference type="CDD" id="cd00833">
    <property type="entry name" value="PKS"/>
    <property type="match status" value="1"/>
</dbReference>
<dbReference type="Pfam" id="PF08242">
    <property type="entry name" value="Methyltransf_12"/>
    <property type="match status" value="1"/>
</dbReference>
<dbReference type="InterPro" id="IPR020806">
    <property type="entry name" value="PKS_PP-bd"/>
</dbReference>
<keyword evidence="7" id="KW-0012">Acyltransferase</keyword>
<dbReference type="Gene3D" id="3.40.366.10">
    <property type="entry name" value="Malonyl-Coenzyme A Acyl Carrier Protein, domain 2"/>
    <property type="match status" value="1"/>
</dbReference>
<dbReference type="Pfam" id="PF14765">
    <property type="entry name" value="PS-DH"/>
    <property type="match status" value="1"/>
</dbReference>
<feature type="domain" description="Ketosynthase family 3 (KS3)" evidence="10">
    <location>
        <begin position="1"/>
        <end position="343"/>
    </location>
</feature>
<reference evidence="12" key="1">
    <citation type="journal article" date="2023" name="Genome Biol. Evol.">
        <title>First Whole Genome Sequence and Flow Cytometry Genome Size Data for the Lichen-Forming Fungus Ramalina farinacea (Ascomycota).</title>
        <authorList>
            <person name="Llewellyn T."/>
            <person name="Mian S."/>
            <person name="Hill R."/>
            <person name="Leitch I.J."/>
            <person name="Gaya E."/>
        </authorList>
    </citation>
    <scope>NUCLEOTIDE SEQUENCE</scope>
    <source>
        <strain evidence="12">LIQ254RAFAR</strain>
    </source>
</reference>
<dbReference type="Pfam" id="PF16197">
    <property type="entry name" value="KAsynt_C_assoc"/>
    <property type="match status" value="1"/>
</dbReference>
<dbReference type="SUPFAM" id="SSF52151">
    <property type="entry name" value="FabD/lysophospholipase-like"/>
    <property type="match status" value="1"/>
</dbReference>
<dbReference type="SMART" id="SM00825">
    <property type="entry name" value="PKS_KS"/>
    <property type="match status" value="1"/>
</dbReference>